<protein>
    <recommendedName>
        <fullName evidence="3">Fe2OG dioxygenase domain-containing protein</fullName>
    </recommendedName>
</protein>
<comment type="caution">
    <text evidence="1">The sequence shown here is derived from an EMBL/GenBank/DDBJ whole genome shotgun (WGS) entry which is preliminary data.</text>
</comment>
<name>A0ABP6KEN9_9ACTN</name>
<dbReference type="Proteomes" id="UP001499930">
    <property type="component" value="Unassembled WGS sequence"/>
</dbReference>
<accession>A0ABP6KEN9</accession>
<reference evidence="2" key="1">
    <citation type="journal article" date="2019" name="Int. J. Syst. Evol. Microbiol.">
        <title>The Global Catalogue of Microorganisms (GCM) 10K type strain sequencing project: providing services to taxonomists for standard genome sequencing and annotation.</title>
        <authorList>
            <consortium name="The Broad Institute Genomics Platform"/>
            <consortium name="The Broad Institute Genome Sequencing Center for Infectious Disease"/>
            <person name="Wu L."/>
            <person name="Ma J."/>
        </authorList>
    </citation>
    <scope>NUCLEOTIDE SEQUENCE [LARGE SCALE GENOMIC DNA]</scope>
    <source>
        <strain evidence="2">JCM 3106</strain>
    </source>
</reference>
<dbReference type="SUPFAM" id="SSF51197">
    <property type="entry name" value="Clavaminate synthase-like"/>
    <property type="match status" value="1"/>
</dbReference>
<dbReference type="EMBL" id="BAAAWD010000007">
    <property type="protein sequence ID" value="GAA3006199.1"/>
    <property type="molecule type" value="Genomic_DNA"/>
</dbReference>
<proteinExistence type="predicted"/>
<organism evidence="1 2">
    <name type="scientific">Streptosporangium longisporum</name>
    <dbReference type="NCBI Taxonomy" id="46187"/>
    <lineage>
        <taxon>Bacteria</taxon>
        <taxon>Bacillati</taxon>
        <taxon>Actinomycetota</taxon>
        <taxon>Actinomycetes</taxon>
        <taxon>Streptosporangiales</taxon>
        <taxon>Streptosporangiaceae</taxon>
        <taxon>Streptosporangium</taxon>
    </lineage>
</organism>
<evidence type="ECO:0008006" key="3">
    <source>
        <dbReference type="Google" id="ProtNLM"/>
    </source>
</evidence>
<evidence type="ECO:0000313" key="2">
    <source>
        <dbReference type="Proteomes" id="UP001499930"/>
    </source>
</evidence>
<dbReference type="InterPro" id="IPR027443">
    <property type="entry name" value="IPNS-like_sf"/>
</dbReference>
<keyword evidence="2" id="KW-1185">Reference proteome</keyword>
<gene>
    <name evidence="1" type="ORF">GCM10017559_30050</name>
</gene>
<sequence>MDVPPMELSGRVPSIRLNELEADMNSVAEDIGAQLTGWGFMAAEVPGIGERVAGMMNEFASACASTEPSLSDYRYESVPQLSAGGTHGFFPYHSEIPRLANGVADPKEFIHVSGAMISDQPPGAADVLRAFPRFGAAATEVFDVAFRLISLFGEVVRGMMPPGTPELDLSRDATNLRVINYRDVGDRQVLAHEHSGIQMLGLQLPPSDQGLQYVLHDGTWVEPVIAGTDVVLCNIGRMLWSASDERFRPSTHRVHTKPMPPGYRRLSSVLFAYPPHKARQWKMVDGELTMLDATWGDFIENRFKGLGKESPQT</sequence>
<dbReference type="Gene3D" id="2.60.120.330">
    <property type="entry name" value="B-lactam Antibiotic, Isopenicillin N Synthase, Chain"/>
    <property type="match status" value="1"/>
</dbReference>
<evidence type="ECO:0000313" key="1">
    <source>
        <dbReference type="EMBL" id="GAA3006199.1"/>
    </source>
</evidence>
<dbReference type="RefSeq" id="WP_413224193.1">
    <property type="nucleotide sequence ID" value="NZ_JBLAUZ010000004.1"/>
</dbReference>